<feature type="transmembrane region" description="Helical" evidence="2">
    <location>
        <begin position="218"/>
        <end position="244"/>
    </location>
</feature>
<evidence type="ECO:0000313" key="5">
    <source>
        <dbReference type="Proteomes" id="UP000813385"/>
    </source>
</evidence>
<evidence type="ECO:0000256" key="1">
    <source>
        <dbReference type="SAM" id="MobiDB-lite"/>
    </source>
</evidence>
<evidence type="ECO:0000256" key="3">
    <source>
        <dbReference type="SAM" id="SignalP"/>
    </source>
</evidence>
<dbReference type="EMBL" id="JAGPXD010000002">
    <property type="protein sequence ID" value="KAH7367338.1"/>
    <property type="molecule type" value="Genomic_DNA"/>
</dbReference>
<reference evidence="4" key="1">
    <citation type="journal article" date="2021" name="Nat. Commun.">
        <title>Genetic determinants of endophytism in the Arabidopsis root mycobiome.</title>
        <authorList>
            <person name="Mesny F."/>
            <person name="Miyauchi S."/>
            <person name="Thiergart T."/>
            <person name="Pickel B."/>
            <person name="Atanasova L."/>
            <person name="Karlsson M."/>
            <person name="Huettel B."/>
            <person name="Barry K.W."/>
            <person name="Haridas S."/>
            <person name="Chen C."/>
            <person name="Bauer D."/>
            <person name="Andreopoulos W."/>
            <person name="Pangilinan J."/>
            <person name="LaButti K."/>
            <person name="Riley R."/>
            <person name="Lipzen A."/>
            <person name="Clum A."/>
            <person name="Drula E."/>
            <person name="Henrissat B."/>
            <person name="Kohler A."/>
            <person name="Grigoriev I.V."/>
            <person name="Martin F.M."/>
            <person name="Hacquard S."/>
        </authorList>
    </citation>
    <scope>NUCLEOTIDE SEQUENCE</scope>
    <source>
        <strain evidence="4">MPI-CAGE-AT-0016</strain>
    </source>
</reference>
<feature type="signal peptide" evidence="3">
    <location>
        <begin position="1"/>
        <end position="18"/>
    </location>
</feature>
<dbReference type="OrthoDB" id="1733656at2759"/>
<dbReference type="AlphaFoldDB" id="A0A8K0TKP6"/>
<keyword evidence="5" id="KW-1185">Reference proteome</keyword>
<dbReference type="Proteomes" id="UP000813385">
    <property type="component" value="Unassembled WGS sequence"/>
</dbReference>
<gene>
    <name evidence="4" type="ORF">B0T11DRAFT_325618</name>
</gene>
<comment type="caution">
    <text evidence="4">The sequence shown here is derived from an EMBL/GenBank/DDBJ whole genome shotgun (WGS) entry which is preliminary data.</text>
</comment>
<keyword evidence="2" id="KW-1133">Transmembrane helix</keyword>
<accession>A0A8K0TKP6</accession>
<keyword evidence="2" id="KW-0812">Transmembrane</keyword>
<keyword evidence="3" id="KW-0732">Signal</keyword>
<evidence type="ECO:0000313" key="4">
    <source>
        <dbReference type="EMBL" id="KAH7367338.1"/>
    </source>
</evidence>
<keyword evidence="2" id="KW-0472">Membrane</keyword>
<feature type="region of interest" description="Disordered" evidence="1">
    <location>
        <begin position="256"/>
        <end position="283"/>
    </location>
</feature>
<name>A0A8K0TKP6_9PEZI</name>
<proteinExistence type="predicted"/>
<feature type="compositionally biased region" description="Low complexity" evidence="1">
    <location>
        <begin position="263"/>
        <end position="283"/>
    </location>
</feature>
<feature type="chain" id="PRO_5035469606" evidence="3">
    <location>
        <begin position="19"/>
        <end position="283"/>
    </location>
</feature>
<protein>
    <submittedName>
        <fullName evidence="4">Uncharacterized protein</fullName>
    </submittedName>
</protein>
<evidence type="ECO:0000256" key="2">
    <source>
        <dbReference type="SAM" id="Phobius"/>
    </source>
</evidence>
<sequence>MKFSALSTLALPVLGAAAEEPQYQAQFQNVLGNLGAYVPSYIPFPARHDEVEAARTKADKGISVLTLTNWKDVLYEPVLNKYTPEDGPHLSSLNPENWWLLVTGGNRSCLGRCAQVEQAFNETAAKFATLPRAPHMAYVDCDKQPVLCNVFSTGPATLWSIDMEWPGNNVTIWTRRMNVTTTTAETFQNLYKEDRADNFRVSENSWHPFNSWLARNHLVLPIASILWAFSVIPNWATMLIISFFSRRAMNRRLADPVPGAPGAPGAAPAGAAPRAAPRPAGRK</sequence>
<organism evidence="4 5">
    <name type="scientific">Plectosphaerella cucumerina</name>
    <dbReference type="NCBI Taxonomy" id="40658"/>
    <lineage>
        <taxon>Eukaryota</taxon>
        <taxon>Fungi</taxon>
        <taxon>Dikarya</taxon>
        <taxon>Ascomycota</taxon>
        <taxon>Pezizomycotina</taxon>
        <taxon>Sordariomycetes</taxon>
        <taxon>Hypocreomycetidae</taxon>
        <taxon>Glomerellales</taxon>
        <taxon>Plectosphaerellaceae</taxon>
        <taxon>Plectosphaerella</taxon>
    </lineage>
</organism>